<evidence type="ECO:0000313" key="2">
    <source>
        <dbReference type="EMBL" id="RKQ72164.1"/>
    </source>
</evidence>
<gene>
    <name evidence="2" type="ORF">DES40_1501</name>
</gene>
<dbReference type="Proteomes" id="UP000282211">
    <property type="component" value="Unassembled WGS sequence"/>
</dbReference>
<keyword evidence="2" id="KW-0969">Cilium</keyword>
<reference evidence="2 3" key="1">
    <citation type="submission" date="2018-10" db="EMBL/GenBank/DDBJ databases">
        <title>Genomic Encyclopedia of Type Strains, Phase IV (KMG-IV): sequencing the most valuable type-strain genomes for metagenomic binning, comparative biology and taxonomic classification.</title>
        <authorList>
            <person name="Goeker M."/>
        </authorList>
    </citation>
    <scope>NUCLEOTIDE SEQUENCE [LARGE SCALE GENOMIC DNA]</scope>
    <source>
        <strain evidence="2 3">DSM 22008</strain>
    </source>
</reference>
<comment type="caution">
    <text evidence="2">The sequence shown here is derived from an EMBL/GenBank/DDBJ whole genome shotgun (WGS) entry which is preliminary data.</text>
</comment>
<feature type="domain" description="Flagellin C-terminal" evidence="1">
    <location>
        <begin position="262"/>
        <end position="335"/>
    </location>
</feature>
<dbReference type="SUPFAM" id="SSF64518">
    <property type="entry name" value="Phase 1 flagellin"/>
    <property type="match status" value="1"/>
</dbReference>
<name>A0A420WMB7_9PROT</name>
<accession>A0A420WMB7</accession>
<evidence type="ECO:0000259" key="1">
    <source>
        <dbReference type="Pfam" id="PF00700"/>
    </source>
</evidence>
<keyword evidence="2" id="KW-0966">Cell projection</keyword>
<dbReference type="InterPro" id="IPR046358">
    <property type="entry name" value="Flagellin_C"/>
</dbReference>
<keyword evidence="2" id="KW-0282">Flagellum</keyword>
<dbReference type="Gene3D" id="1.20.1330.10">
    <property type="entry name" value="f41 fragment of flagellin, N-terminal domain"/>
    <property type="match status" value="1"/>
</dbReference>
<protein>
    <submittedName>
        <fullName evidence="2">Flagellar hook-associated protein 3 FlgL</fullName>
    </submittedName>
</protein>
<proteinExistence type="predicted"/>
<evidence type="ECO:0000313" key="3">
    <source>
        <dbReference type="Proteomes" id="UP000282211"/>
    </source>
</evidence>
<organism evidence="2 3">
    <name type="scientific">Litorimonas taeanensis</name>
    <dbReference type="NCBI Taxonomy" id="568099"/>
    <lineage>
        <taxon>Bacteria</taxon>
        <taxon>Pseudomonadati</taxon>
        <taxon>Pseudomonadota</taxon>
        <taxon>Alphaproteobacteria</taxon>
        <taxon>Maricaulales</taxon>
        <taxon>Robiginitomaculaceae</taxon>
    </lineage>
</organism>
<sequence>MKTASFPDLLGYTRLGRTTAQIRDQIQTASQEAVSGLQSDLTKATNGDVGRAHLLQKAQSDIIQAQEVNSLSTARLDSMTRSITNSREALSNIDTRAVIALNSNASEGIAPIADEAEDKLRLIMGQFNVSLGERNLFSGDKTDTPTFASADVLLDDLRAIIGTATNADDAISAVNDYFDTAGGDFETRIYQGGDNFAPALPLGNGQTIQLGITGQHEAIKETLKGLAIMAVSQDSLATTDTDETNKLFQMGAQITGNGGSALISLESEIGVTSETLKSVSEKYESEKNALSIAFQNLFGRDQYEAAAELQQLQVQLEASYTITARLSSLSLTNFLR</sequence>
<dbReference type="EMBL" id="RBII01000001">
    <property type="protein sequence ID" value="RKQ72164.1"/>
    <property type="molecule type" value="Genomic_DNA"/>
</dbReference>
<dbReference type="Pfam" id="PF00700">
    <property type="entry name" value="Flagellin_C"/>
    <property type="match status" value="1"/>
</dbReference>
<keyword evidence="3" id="KW-1185">Reference proteome</keyword>
<dbReference type="AlphaFoldDB" id="A0A420WMB7"/>
<dbReference type="InParanoid" id="A0A420WMB7"/>